<dbReference type="AlphaFoldDB" id="H2AU35"/>
<evidence type="ECO:0000256" key="1">
    <source>
        <dbReference type="ARBA" id="ARBA00022741"/>
    </source>
</evidence>
<dbReference type="EMBL" id="HE650824">
    <property type="protein sequence ID" value="CCF57885.1"/>
    <property type="molecule type" value="Genomic_DNA"/>
</dbReference>
<gene>
    <name evidence="5" type="primary">KAFR0D02380</name>
    <name evidence="5" type="ORF">KAFR_0D02380</name>
</gene>
<feature type="region of interest" description="Disordered" evidence="3">
    <location>
        <begin position="1"/>
        <end position="148"/>
    </location>
</feature>
<feature type="compositionally biased region" description="Basic and acidic residues" evidence="3">
    <location>
        <begin position="1"/>
        <end position="14"/>
    </location>
</feature>
<dbReference type="Pfam" id="PF00009">
    <property type="entry name" value="GTP_EFTU"/>
    <property type="match status" value="1"/>
</dbReference>
<proteinExistence type="predicted"/>
<dbReference type="KEGG" id="kaf:KAFR_0D02380"/>
<dbReference type="Gene3D" id="2.40.30.10">
    <property type="entry name" value="Translation factors"/>
    <property type="match status" value="1"/>
</dbReference>
<evidence type="ECO:0000256" key="2">
    <source>
        <dbReference type="ARBA" id="ARBA00023134"/>
    </source>
</evidence>
<evidence type="ECO:0000313" key="6">
    <source>
        <dbReference type="Proteomes" id="UP000005220"/>
    </source>
</evidence>
<dbReference type="Gene3D" id="3.40.50.300">
    <property type="entry name" value="P-loop containing nucleotide triphosphate hydrolases"/>
    <property type="match status" value="1"/>
</dbReference>
<feature type="compositionally biased region" description="Low complexity" evidence="3">
    <location>
        <begin position="17"/>
        <end position="39"/>
    </location>
</feature>
<feature type="compositionally biased region" description="Low complexity" evidence="3">
    <location>
        <begin position="121"/>
        <end position="131"/>
    </location>
</feature>
<keyword evidence="6" id="KW-1185">Reference proteome</keyword>
<dbReference type="SUPFAM" id="SSF50447">
    <property type="entry name" value="Translation proteins"/>
    <property type="match status" value="1"/>
</dbReference>
<dbReference type="InParanoid" id="H2AU35"/>
<dbReference type="GO" id="GO:0005525">
    <property type="term" value="F:GTP binding"/>
    <property type="evidence" value="ECO:0007669"/>
    <property type="project" value="UniProtKB-KW"/>
</dbReference>
<dbReference type="PANTHER" id="PTHR23115">
    <property type="entry name" value="TRANSLATION FACTOR"/>
    <property type="match status" value="1"/>
</dbReference>
<dbReference type="OrthoDB" id="4065668at2759"/>
<reference evidence="5 6" key="1">
    <citation type="journal article" date="2011" name="Proc. Natl. Acad. Sci. U.S.A.">
        <title>Evolutionary erosion of yeast sex chromosomes by mating-type switching accidents.</title>
        <authorList>
            <person name="Gordon J.L."/>
            <person name="Armisen D."/>
            <person name="Proux-Wera E."/>
            <person name="Oheigeartaigh S.S."/>
            <person name="Byrne K.P."/>
            <person name="Wolfe K.H."/>
        </authorList>
    </citation>
    <scope>NUCLEOTIDE SEQUENCE [LARGE SCALE GENOMIC DNA]</scope>
    <source>
        <strain evidence="6">ATCC 22294 / BCRC 22015 / CBS 2517 / CECT 1963 / NBRC 1671 / NRRL Y-8276</strain>
    </source>
</reference>
<dbReference type="InterPro" id="IPR027417">
    <property type="entry name" value="P-loop_NTPase"/>
</dbReference>
<protein>
    <recommendedName>
        <fullName evidence="4">Tr-type G domain-containing protein</fullName>
    </recommendedName>
</protein>
<dbReference type="GO" id="GO:0003924">
    <property type="term" value="F:GTPase activity"/>
    <property type="evidence" value="ECO:0007669"/>
    <property type="project" value="InterPro"/>
</dbReference>
<feature type="domain" description="Tr-type G" evidence="4">
    <location>
        <begin position="297"/>
        <end position="508"/>
    </location>
</feature>
<evidence type="ECO:0000256" key="3">
    <source>
        <dbReference type="SAM" id="MobiDB-lite"/>
    </source>
</evidence>
<evidence type="ECO:0000313" key="5">
    <source>
        <dbReference type="EMBL" id="CCF57885.1"/>
    </source>
</evidence>
<organism evidence="5 6">
    <name type="scientific">Kazachstania africana (strain ATCC 22294 / BCRC 22015 / CBS 2517 / CECT 1963 / NBRC 1671 / NRRL Y-8276)</name>
    <name type="common">Yeast</name>
    <name type="synonym">Kluyveromyces africanus</name>
    <dbReference type="NCBI Taxonomy" id="1071382"/>
    <lineage>
        <taxon>Eukaryota</taxon>
        <taxon>Fungi</taxon>
        <taxon>Dikarya</taxon>
        <taxon>Ascomycota</taxon>
        <taxon>Saccharomycotina</taxon>
        <taxon>Saccharomycetes</taxon>
        <taxon>Saccharomycetales</taxon>
        <taxon>Saccharomycetaceae</taxon>
        <taxon>Kazachstania</taxon>
    </lineage>
</organism>
<dbReference type="InterPro" id="IPR009000">
    <property type="entry name" value="Transl_B-barrel_sf"/>
</dbReference>
<keyword evidence="2" id="KW-0342">GTP-binding</keyword>
<dbReference type="Proteomes" id="UP000005220">
    <property type="component" value="Chromosome 4"/>
</dbReference>
<sequence length="712" mass="80457">MSKLETLARKRALERQASATPSSSDISSASISASNSSSSLLDRLKNKKKTPTIETSSMTLAEKLKLKKQSPAYSPTLHEVKRDSTSSHESKPSVLQKTLPNAPSVNSLSSKLMALRKQGRSDSSIPSGLSSLQRPETLPPESATESKQIKIKESEELLSIKAEVQKFKLLLEERANIAKRQHRPSKYKIELITSRSYTSKAQHDNENELKRNSDNVFGVFHPRSKKNKIAENFKKPSPDDIILMAQEKAFDEINDKVSKLNVIDDITQVVQFKQVQIPTEPIVSVNMMEYLRKYNPRLNVIMCGHSKSGKSTILGRILHDLRCISIEKIRDLKRQIEKRDPLADSNLYLSWITNTSDDERRLSKTLHVHKKEFNISDKHTFRMVDIPSDRKFSSSVIPYLWNSDVAILVIDCSIDGFEIGFSLDGQTLEHAKMIKSEPHIKNVIILMNKMDTIDWYETRYIEIKNELIAFLLNIGFQGDQLSWIPCDGTTGHGITQQNSSITWYNGPILLDVLKSFSDSTLDQIKSRIIDDELVLQISQTELSKQLIYGNILSGSIQPGETITIYPSRQSVTISKIMSLKEEKLVQRRISTVGESVVLKILNGDKLNGVIVGDYVSGVTKKVSVLGVTGIFRLKMFDNLDLAVGSRMVMIKGFFDRKVKILKKVDKFTFEVELIDKTHCSMPFFPEEDDKLDLNNVILLQNNRIMGSAKLIE</sequence>
<dbReference type="eggNOG" id="KOG0458">
    <property type="taxonomic scope" value="Eukaryota"/>
</dbReference>
<dbReference type="HOGENOM" id="CLU_007265_3_4_1"/>
<evidence type="ECO:0000259" key="4">
    <source>
        <dbReference type="Pfam" id="PF00009"/>
    </source>
</evidence>
<dbReference type="SUPFAM" id="SSF52540">
    <property type="entry name" value="P-loop containing nucleoside triphosphate hydrolases"/>
    <property type="match status" value="1"/>
</dbReference>
<dbReference type="STRING" id="1071382.H2AU35"/>
<dbReference type="GeneID" id="13885843"/>
<keyword evidence="1" id="KW-0547">Nucleotide-binding</keyword>
<dbReference type="RefSeq" id="XP_003957020.1">
    <property type="nucleotide sequence ID" value="XM_003956971.1"/>
</dbReference>
<accession>H2AU35</accession>
<dbReference type="InterPro" id="IPR000795">
    <property type="entry name" value="T_Tr_GTP-bd_dom"/>
</dbReference>
<name>H2AU35_KAZAF</name>
<feature type="compositionally biased region" description="Polar residues" evidence="3">
    <location>
        <begin position="93"/>
        <end position="110"/>
    </location>
</feature>
<dbReference type="InterPro" id="IPR050100">
    <property type="entry name" value="TRAFAC_GTPase_members"/>
</dbReference>
<feature type="compositionally biased region" description="Basic and acidic residues" evidence="3">
    <location>
        <begin position="78"/>
        <end position="91"/>
    </location>
</feature>